<dbReference type="SUPFAM" id="SSF118290">
    <property type="entry name" value="WRKY DNA-binding domain"/>
    <property type="match status" value="1"/>
</dbReference>
<keyword evidence="3" id="KW-0238">DNA-binding</keyword>
<feature type="region of interest" description="Disordered" evidence="6">
    <location>
        <begin position="73"/>
        <end position="115"/>
    </location>
</feature>
<keyword evidence="9" id="KW-1185">Reference proteome</keyword>
<feature type="compositionally biased region" description="Polar residues" evidence="6">
    <location>
        <begin position="227"/>
        <end position="237"/>
    </location>
</feature>
<dbReference type="Pfam" id="PF03106">
    <property type="entry name" value="WRKY"/>
    <property type="match status" value="1"/>
</dbReference>
<dbReference type="Gene3D" id="2.20.25.80">
    <property type="entry name" value="WRKY domain"/>
    <property type="match status" value="1"/>
</dbReference>
<proteinExistence type="predicted"/>
<dbReference type="EMBL" id="SPHZ02000003">
    <property type="protein sequence ID" value="KAF0927816.1"/>
    <property type="molecule type" value="Genomic_DNA"/>
</dbReference>
<organism evidence="8 9">
    <name type="scientific">Oryza meyeriana var. granulata</name>
    <dbReference type="NCBI Taxonomy" id="110450"/>
    <lineage>
        <taxon>Eukaryota</taxon>
        <taxon>Viridiplantae</taxon>
        <taxon>Streptophyta</taxon>
        <taxon>Embryophyta</taxon>
        <taxon>Tracheophyta</taxon>
        <taxon>Spermatophyta</taxon>
        <taxon>Magnoliopsida</taxon>
        <taxon>Liliopsida</taxon>
        <taxon>Poales</taxon>
        <taxon>Poaceae</taxon>
        <taxon>BOP clade</taxon>
        <taxon>Oryzoideae</taxon>
        <taxon>Oryzeae</taxon>
        <taxon>Oryzinae</taxon>
        <taxon>Oryza</taxon>
        <taxon>Oryza meyeriana</taxon>
    </lineage>
</organism>
<feature type="region of interest" description="Disordered" evidence="6">
    <location>
        <begin position="216"/>
        <end position="246"/>
    </location>
</feature>
<feature type="compositionally biased region" description="Polar residues" evidence="6">
    <location>
        <begin position="94"/>
        <end position="106"/>
    </location>
</feature>
<keyword evidence="2" id="KW-0805">Transcription regulation</keyword>
<protein>
    <recommendedName>
        <fullName evidence="7">WRKY domain-containing protein</fullName>
    </recommendedName>
</protein>
<comment type="subcellular location">
    <subcellularLocation>
        <location evidence="1">Nucleus</location>
    </subcellularLocation>
</comment>
<evidence type="ECO:0000259" key="7">
    <source>
        <dbReference type="PROSITE" id="PS50811"/>
    </source>
</evidence>
<evidence type="ECO:0000313" key="9">
    <source>
        <dbReference type="Proteomes" id="UP000479710"/>
    </source>
</evidence>
<dbReference type="InterPro" id="IPR036576">
    <property type="entry name" value="WRKY_dom_sf"/>
</dbReference>
<name>A0A6G1ET50_9ORYZ</name>
<evidence type="ECO:0000256" key="1">
    <source>
        <dbReference type="ARBA" id="ARBA00004123"/>
    </source>
</evidence>
<dbReference type="PROSITE" id="PS50811">
    <property type="entry name" value="WRKY"/>
    <property type="match status" value="1"/>
</dbReference>
<evidence type="ECO:0000256" key="6">
    <source>
        <dbReference type="SAM" id="MobiDB-lite"/>
    </source>
</evidence>
<dbReference type="AlphaFoldDB" id="A0A6G1ET50"/>
<sequence length="322" mass="34469">MALAATAGDSNALPAQLVAEGRKTAARLHDLLIGCLQLTAGSPTLYGPVGLAEQILFCFDRTLAKLHGVAGTEDDFAGSGRKRKPERGSAGAPSATSSKRIRTSSAGGNGARVETKSTTDDEFLWRKYGQKEIKNRKHPRFYYRCSYKDDHGCTATKQVQQSEDDTTSPAVYVITYFGEHTCRPGTDAAAVVVDGGEDQSQEQFVISFGSSSGGASVSWPCSGDDAQINSETSQESSLPEAGEEEQLRPCTANVCDELLIEESTPPESELLGLISSPDLKPQLDGWLGLLDLELGESSFGINIDGFINNLDVLSVYSMDNAW</sequence>
<evidence type="ECO:0000256" key="3">
    <source>
        <dbReference type="ARBA" id="ARBA00023125"/>
    </source>
</evidence>
<dbReference type="Proteomes" id="UP000479710">
    <property type="component" value="Unassembled WGS sequence"/>
</dbReference>
<evidence type="ECO:0000256" key="4">
    <source>
        <dbReference type="ARBA" id="ARBA00023163"/>
    </source>
</evidence>
<accession>A0A6G1ET50</accession>
<comment type="caution">
    <text evidence="8">The sequence shown here is derived from an EMBL/GenBank/DDBJ whole genome shotgun (WGS) entry which is preliminary data.</text>
</comment>
<dbReference type="GO" id="GO:0043565">
    <property type="term" value="F:sequence-specific DNA binding"/>
    <property type="evidence" value="ECO:0007669"/>
    <property type="project" value="InterPro"/>
</dbReference>
<dbReference type="InterPro" id="IPR003657">
    <property type="entry name" value="WRKY_dom"/>
</dbReference>
<dbReference type="GO" id="GO:0003700">
    <property type="term" value="F:DNA-binding transcription factor activity"/>
    <property type="evidence" value="ECO:0007669"/>
    <property type="project" value="InterPro"/>
</dbReference>
<feature type="domain" description="WRKY" evidence="7">
    <location>
        <begin position="114"/>
        <end position="180"/>
    </location>
</feature>
<evidence type="ECO:0000256" key="5">
    <source>
        <dbReference type="ARBA" id="ARBA00023242"/>
    </source>
</evidence>
<reference evidence="8 9" key="1">
    <citation type="submission" date="2019-11" db="EMBL/GenBank/DDBJ databases">
        <title>Whole genome sequence of Oryza granulata.</title>
        <authorList>
            <person name="Li W."/>
        </authorList>
    </citation>
    <scope>NUCLEOTIDE SEQUENCE [LARGE SCALE GENOMIC DNA]</scope>
    <source>
        <strain evidence="9">cv. Menghai</strain>
        <tissue evidence="8">Leaf</tissue>
    </source>
</reference>
<evidence type="ECO:0000313" key="8">
    <source>
        <dbReference type="EMBL" id="KAF0927816.1"/>
    </source>
</evidence>
<dbReference type="InterPro" id="IPR044810">
    <property type="entry name" value="WRKY_plant"/>
</dbReference>
<keyword evidence="5" id="KW-0539">Nucleus</keyword>
<gene>
    <name evidence="8" type="ORF">E2562_036236</name>
</gene>
<dbReference type="OrthoDB" id="2021064at2759"/>
<keyword evidence="4" id="KW-0804">Transcription</keyword>
<dbReference type="SMART" id="SM00774">
    <property type="entry name" value="WRKY"/>
    <property type="match status" value="1"/>
</dbReference>
<dbReference type="GO" id="GO:0005634">
    <property type="term" value="C:nucleus"/>
    <property type="evidence" value="ECO:0007669"/>
    <property type="project" value="UniProtKB-SubCell"/>
</dbReference>
<evidence type="ECO:0000256" key="2">
    <source>
        <dbReference type="ARBA" id="ARBA00023015"/>
    </source>
</evidence>
<dbReference type="PANTHER" id="PTHR31282">
    <property type="entry name" value="WRKY TRANSCRIPTION FACTOR 21-RELATED"/>
    <property type="match status" value="1"/>
</dbReference>